<reference evidence="3" key="1">
    <citation type="submission" date="2005-09" db="EMBL/GenBank/DDBJ databases">
        <title>Annotation of the Aspergillus terreus NIH2624 genome.</title>
        <authorList>
            <person name="Birren B.W."/>
            <person name="Lander E.S."/>
            <person name="Galagan J.E."/>
            <person name="Nusbaum C."/>
            <person name="Devon K."/>
            <person name="Henn M."/>
            <person name="Ma L.-J."/>
            <person name="Jaffe D.B."/>
            <person name="Butler J."/>
            <person name="Alvarez P."/>
            <person name="Gnerre S."/>
            <person name="Grabherr M."/>
            <person name="Kleber M."/>
            <person name="Mauceli E.W."/>
            <person name="Brockman W."/>
            <person name="Rounsley S."/>
            <person name="Young S.K."/>
            <person name="LaButti K."/>
            <person name="Pushparaj V."/>
            <person name="DeCaprio D."/>
            <person name="Crawford M."/>
            <person name="Koehrsen M."/>
            <person name="Engels R."/>
            <person name="Montgomery P."/>
            <person name="Pearson M."/>
            <person name="Howarth C."/>
            <person name="Larson L."/>
            <person name="Luoma S."/>
            <person name="White J."/>
            <person name="Alvarado L."/>
            <person name="Kodira C.D."/>
            <person name="Zeng Q."/>
            <person name="Oleary S."/>
            <person name="Yandava C."/>
            <person name="Denning D.W."/>
            <person name="Nierman W.C."/>
            <person name="Milne T."/>
            <person name="Madden K."/>
        </authorList>
    </citation>
    <scope>NUCLEOTIDE SEQUENCE [LARGE SCALE GENOMIC DNA]</scope>
    <source>
        <strain evidence="3">NIH 2624 / FGSC A1156</strain>
    </source>
</reference>
<dbReference type="RefSeq" id="XP_001210812.1">
    <property type="nucleotide sequence ID" value="XM_001210812.1"/>
</dbReference>
<organism evidence="2 3">
    <name type="scientific">Aspergillus terreus (strain NIH 2624 / FGSC A1156)</name>
    <dbReference type="NCBI Taxonomy" id="341663"/>
    <lineage>
        <taxon>Eukaryota</taxon>
        <taxon>Fungi</taxon>
        <taxon>Dikarya</taxon>
        <taxon>Ascomycota</taxon>
        <taxon>Pezizomycotina</taxon>
        <taxon>Eurotiomycetes</taxon>
        <taxon>Eurotiomycetidae</taxon>
        <taxon>Eurotiales</taxon>
        <taxon>Aspergillaceae</taxon>
        <taxon>Aspergillus</taxon>
        <taxon>Aspergillus subgen. Circumdati</taxon>
    </lineage>
</organism>
<dbReference type="GeneID" id="4355481"/>
<dbReference type="Proteomes" id="UP000007963">
    <property type="component" value="Unassembled WGS sequence"/>
</dbReference>
<gene>
    <name evidence="2" type="ORF">ATEG_00726</name>
</gene>
<dbReference type="AlphaFoldDB" id="Q0D008"/>
<protein>
    <submittedName>
        <fullName evidence="2">Uncharacterized protein</fullName>
    </submittedName>
</protein>
<dbReference type="HOGENOM" id="CLU_1427702_0_0_1"/>
<dbReference type="EMBL" id="CH476594">
    <property type="protein sequence ID" value="EAU39372.1"/>
    <property type="molecule type" value="Genomic_DNA"/>
</dbReference>
<evidence type="ECO:0000256" key="1">
    <source>
        <dbReference type="SAM" id="SignalP"/>
    </source>
</evidence>
<name>Q0D008_ASPTN</name>
<evidence type="ECO:0000313" key="3">
    <source>
        <dbReference type="Proteomes" id="UP000007963"/>
    </source>
</evidence>
<feature type="signal peptide" evidence="1">
    <location>
        <begin position="1"/>
        <end position="23"/>
    </location>
</feature>
<proteinExistence type="predicted"/>
<sequence length="190" mass="21675">MVMLVKTTAITVMEVLCIDFVMGLPESWLQRRPYIHGKFSKFLRRVLHRQEVSKTRSSGYQQYIRGTHGLDTRKCMVNGGLPCLLVTSMLPWLEDSDKEDQIKKETISSVRKDSVVTSNADDEPEELHNYDKVEETLEDTEDSEEWNEKELQKHTLPCSACHHGTCASKRFIASRLSPMAASSCAACQEY</sequence>
<dbReference type="VEuPathDB" id="FungiDB:ATEG_00726"/>
<accession>Q0D008</accession>
<feature type="chain" id="PRO_5004170846" evidence="1">
    <location>
        <begin position="24"/>
        <end position="190"/>
    </location>
</feature>
<keyword evidence="1" id="KW-0732">Signal</keyword>
<evidence type="ECO:0000313" key="2">
    <source>
        <dbReference type="EMBL" id="EAU39372.1"/>
    </source>
</evidence>